<feature type="compositionally biased region" description="Polar residues" evidence="1">
    <location>
        <begin position="19"/>
        <end position="33"/>
    </location>
</feature>
<evidence type="ECO:0000313" key="2">
    <source>
        <dbReference type="EMBL" id="PMD37099.1"/>
    </source>
</evidence>
<feature type="region of interest" description="Disordered" evidence="1">
    <location>
        <begin position="13"/>
        <end position="41"/>
    </location>
</feature>
<accession>A0A2J6RF06</accession>
<evidence type="ECO:0008006" key="4">
    <source>
        <dbReference type="Google" id="ProtNLM"/>
    </source>
</evidence>
<dbReference type="OrthoDB" id="4220372at2759"/>
<evidence type="ECO:0000313" key="3">
    <source>
        <dbReference type="Proteomes" id="UP000235786"/>
    </source>
</evidence>
<organism evidence="2 3">
    <name type="scientific">Hyaloscypha variabilis (strain UAMH 11265 / GT02V1 / F)</name>
    <name type="common">Meliniomyces variabilis</name>
    <dbReference type="NCBI Taxonomy" id="1149755"/>
    <lineage>
        <taxon>Eukaryota</taxon>
        <taxon>Fungi</taxon>
        <taxon>Dikarya</taxon>
        <taxon>Ascomycota</taxon>
        <taxon>Pezizomycotina</taxon>
        <taxon>Leotiomycetes</taxon>
        <taxon>Helotiales</taxon>
        <taxon>Hyaloscyphaceae</taxon>
        <taxon>Hyaloscypha</taxon>
        <taxon>Hyaloscypha variabilis</taxon>
    </lineage>
</organism>
<dbReference type="EMBL" id="KZ613950">
    <property type="protein sequence ID" value="PMD37099.1"/>
    <property type="molecule type" value="Genomic_DNA"/>
</dbReference>
<dbReference type="AlphaFoldDB" id="A0A2J6RF06"/>
<keyword evidence="3" id="KW-1185">Reference proteome</keyword>
<dbReference type="PANTHER" id="PTHR38791:SF5">
    <property type="entry name" value="TRANSCRIPTION FACTOR DBAG-RELATED"/>
    <property type="match status" value="1"/>
</dbReference>
<dbReference type="Proteomes" id="UP000235786">
    <property type="component" value="Unassembled WGS sequence"/>
</dbReference>
<dbReference type="PANTHER" id="PTHR38791">
    <property type="entry name" value="ZN(II)2CYS6 TRANSCRIPTION FACTOR (EUROFUNG)-RELATED-RELATED"/>
    <property type="match status" value="1"/>
</dbReference>
<evidence type="ECO:0000256" key="1">
    <source>
        <dbReference type="SAM" id="MobiDB-lite"/>
    </source>
</evidence>
<sequence length="444" mass="50024">MFRDESENVVLAHRFPKNPSKQKPSSLGSTTPNHPVPTSVAPIASLSSTRRTAIPVLSINPCSSSEEQAVCYFFQNYILGEDSVASGSFQFLPDILLDNEINEVLSDSLTAVGLVGLAHFYHDPSLMFTAVYKYNSAMRKLSLQLRDIGKAKSDQYFMAIMLLGLYEVGVYSCSSSRVVVDSDHLNTCHNQMAMETWTKHIDGAAALMQMRGKQRLQTPLGCHLFKQLRAQVVIKCIHRQTSVPPFISEWSHASDSKTTQQDFHTTLSLLVIRYANLRASMSSSKDYSDPERIISTAYALECDFASWVKSVPLEYIYQTINLSERVDEVYSDHYHVYSRIRVATTWNHYRCARLLTNEIILDQLSYLYETNPTSPLLTTQPYYSEQQTPESNATLRHLCEDICASVPYYLGFPCNTGQAQSHNYPKHCTPILSSGLYSQLVGAR</sequence>
<reference evidence="2 3" key="1">
    <citation type="submission" date="2016-04" db="EMBL/GenBank/DDBJ databases">
        <title>A degradative enzymes factory behind the ericoid mycorrhizal symbiosis.</title>
        <authorList>
            <consortium name="DOE Joint Genome Institute"/>
            <person name="Martino E."/>
            <person name="Morin E."/>
            <person name="Grelet G."/>
            <person name="Kuo A."/>
            <person name="Kohler A."/>
            <person name="Daghino S."/>
            <person name="Barry K."/>
            <person name="Choi C."/>
            <person name="Cichocki N."/>
            <person name="Clum A."/>
            <person name="Copeland A."/>
            <person name="Hainaut M."/>
            <person name="Haridas S."/>
            <person name="Labutti K."/>
            <person name="Lindquist E."/>
            <person name="Lipzen A."/>
            <person name="Khouja H.-R."/>
            <person name="Murat C."/>
            <person name="Ohm R."/>
            <person name="Olson A."/>
            <person name="Spatafora J."/>
            <person name="Veneault-Fourrey C."/>
            <person name="Henrissat B."/>
            <person name="Grigoriev I."/>
            <person name="Martin F."/>
            <person name="Perotto S."/>
        </authorList>
    </citation>
    <scope>NUCLEOTIDE SEQUENCE [LARGE SCALE GENOMIC DNA]</scope>
    <source>
        <strain evidence="2 3">F</strain>
    </source>
</reference>
<gene>
    <name evidence="2" type="ORF">L207DRAFT_569178</name>
</gene>
<dbReference type="InterPro" id="IPR053175">
    <property type="entry name" value="DHMBA_Reg_Transcription_Factor"/>
</dbReference>
<proteinExistence type="predicted"/>
<name>A0A2J6RF06_HYAVF</name>
<protein>
    <recommendedName>
        <fullName evidence="4">Transcription factor domain-containing protein</fullName>
    </recommendedName>
</protein>